<dbReference type="InterPro" id="IPR045108">
    <property type="entry name" value="TXNDC17-like"/>
</dbReference>
<comment type="similarity">
    <text evidence="1">Belongs to the thioredoxin family.</text>
</comment>
<feature type="domain" description="Thioredoxin" evidence="2">
    <location>
        <begin position="21"/>
        <end position="107"/>
    </location>
</feature>
<dbReference type="InterPro" id="IPR010357">
    <property type="entry name" value="TXNDC17_dom"/>
</dbReference>
<dbReference type="SUPFAM" id="SSF52833">
    <property type="entry name" value="Thioredoxin-like"/>
    <property type="match status" value="1"/>
</dbReference>
<organism evidence="3 4">
    <name type="scientific">Neolentinus lepideus HHB14362 ss-1</name>
    <dbReference type="NCBI Taxonomy" id="1314782"/>
    <lineage>
        <taxon>Eukaryota</taxon>
        <taxon>Fungi</taxon>
        <taxon>Dikarya</taxon>
        <taxon>Basidiomycota</taxon>
        <taxon>Agaricomycotina</taxon>
        <taxon>Agaricomycetes</taxon>
        <taxon>Gloeophyllales</taxon>
        <taxon>Gloeophyllaceae</taxon>
        <taxon>Neolentinus</taxon>
    </lineage>
</organism>
<dbReference type="AlphaFoldDB" id="A0A165U644"/>
<accession>A0A165U644</accession>
<dbReference type="Pfam" id="PF06110">
    <property type="entry name" value="TXD17-like_Trx"/>
    <property type="match status" value="1"/>
</dbReference>
<evidence type="ECO:0000313" key="4">
    <source>
        <dbReference type="Proteomes" id="UP000076761"/>
    </source>
</evidence>
<gene>
    <name evidence="3" type="ORF">NEOLEDRAFT_1060393</name>
</gene>
<evidence type="ECO:0000259" key="2">
    <source>
        <dbReference type="Pfam" id="PF06110"/>
    </source>
</evidence>
<dbReference type="PANTHER" id="PTHR12452">
    <property type="entry name" value="42-9-9 PROTEIN-RELATED"/>
    <property type="match status" value="1"/>
</dbReference>
<keyword evidence="4" id="KW-1185">Reference proteome</keyword>
<dbReference type="OrthoDB" id="78947at2759"/>
<reference evidence="3 4" key="1">
    <citation type="journal article" date="2016" name="Mol. Biol. Evol.">
        <title>Comparative Genomics of Early-Diverging Mushroom-Forming Fungi Provides Insights into the Origins of Lignocellulose Decay Capabilities.</title>
        <authorList>
            <person name="Nagy L.G."/>
            <person name="Riley R."/>
            <person name="Tritt A."/>
            <person name="Adam C."/>
            <person name="Daum C."/>
            <person name="Floudas D."/>
            <person name="Sun H."/>
            <person name="Yadav J.S."/>
            <person name="Pangilinan J."/>
            <person name="Larsson K.H."/>
            <person name="Matsuura K."/>
            <person name="Barry K."/>
            <person name="Labutti K."/>
            <person name="Kuo R."/>
            <person name="Ohm R.A."/>
            <person name="Bhattacharya S.S."/>
            <person name="Shirouzu T."/>
            <person name="Yoshinaga Y."/>
            <person name="Martin F.M."/>
            <person name="Grigoriev I.V."/>
            <person name="Hibbett D.S."/>
        </authorList>
    </citation>
    <scope>NUCLEOTIDE SEQUENCE [LARGE SCALE GENOMIC DNA]</scope>
    <source>
        <strain evidence="3 4">HHB14362 ss-1</strain>
    </source>
</reference>
<dbReference type="GO" id="GO:0047134">
    <property type="term" value="F:protein-disulfide reductase [NAD(P)H] activity"/>
    <property type="evidence" value="ECO:0007669"/>
    <property type="project" value="InterPro"/>
</dbReference>
<dbReference type="STRING" id="1314782.A0A165U644"/>
<dbReference type="FunCoup" id="A0A165U644">
    <property type="interactions" value="320"/>
</dbReference>
<sequence length="120" mass="13691">MPLHETTRVVDPVALVDAPEEFLIFYSSRDENGRMWCPDCRAVEALIKETFDKEDGPTSLIVYVGQRPEWKTVSNPFRGAPWNVQAIPTIIKRHRDKEYGRLVEGEIREQLSSFAGNTAV</sequence>
<proteinExistence type="inferred from homology"/>
<dbReference type="Gene3D" id="3.40.30.10">
    <property type="entry name" value="Glutaredoxin"/>
    <property type="match status" value="1"/>
</dbReference>
<evidence type="ECO:0000256" key="1">
    <source>
        <dbReference type="ARBA" id="ARBA00008987"/>
    </source>
</evidence>
<dbReference type="GO" id="GO:0005829">
    <property type="term" value="C:cytosol"/>
    <property type="evidence" value="ECO:0007669"/>
    <property type="project" value="TreeGrafter"/>
</dbReference>
<dbReference type="PANTHER" id="PTHR12452:SF0">
    <property type="entry name" value="THIOREDOXIN DOMAIN-CONTAINING PROTEIN 17"/>
    <property type="match status" value="1"/>
</dbReference>
<dbReference type="InParanoid" id="A0A165U644"/>
<dbReference type="InterPro" id="IPR036249">
    <property type="entry name" value="Thioredoxin-like_sf"/>
</dbReference>
<dbReference type="Proteomes" id="UP000076761">
    <property type="component" value="Unassembled WGS sequence"/>
</dbReference>
<evidence type="ECO:0000313" key="3">
    <source>
        <dbReference type="EMBL" id="KZT27701.1"/>
    </source>
</evidence>
<protein>
    <recommendedName>
        <fullName evidence="2">Thioredoxin domain-containing protein</fullName>
    </recommendedName>
</protein>
<dbReference type="EMBL" id="KV425561">
    <property type="protein sequence ID" value="KZT27701.1"/>
    <property type="molecule type" value="Genomic_DNA"/>
</dbReference>
<name>A0A165U644_9AGAM</name>